<dbReference type="PROSITE" id="PS51349">
    <property type="entry name" value="FMN_HYDROXY_ACID_DH_2"/>
    <property type="match status" value="1"/>
</dbReference>
<keyword evidence="10 14" id="KW-0496">Mitochondrion</keyword>
<dbReference type="EC" id="2.3.1.1" evidence="14"/>
<keyword evidence="9" id="KW-0560">Oxidoreductase</keyword>
<dbReference type="NCBIfam" id="NF003802">
    <property type="entry name" value="PRK05388.1"/>
    <property type="match status" value="1"/>
</dbReference>
<dbReference type="UniPathway" id="UPA00068">
    <property type="reaction ID" value="UER00106"/>
</dbReference>
<keyword evidence="12 14" id="KW-0012">Acyltransferase</keyword>
<comment type="catalytic activity">
    <reaction evidence="14">
        <text>L-glutamate + acetyl-CoA = N-acetyl-L-glutamate + CoA + H(+)</text>
        <dbReference type="Rhea" id="RHEA:24292"/>
        <dbReference type="ChEBI" id="CHEBI:15378"/>
        <dbReference type="ChEBI" id="CHEBI:29985"/>
        <dbReference type="ChEBI" id="CHEBI:44337"/>
        <dbReference type="ChEBI" id="CHEBI:57287"/>
        <dbReference type="ChEBI" id="CHEBI:57288"/>
        <dbReference type="EC" id="2.3.1.1"/>
    </reaction>
</comment>
<comment type="subunit">
    <text evidence="14">Heterodimer of an alpha and a beta chain.</text>
</comment>
<evidence type="ECO:0000313" key="17">
    <source>
        <dbReference type="Proteomes" id="UP000253153"/>
    </source>
</evidence>
<feature type="site" description="Involved in the stabilization of negative charge on the oxyanion by the formation of the oxyanion hole" evidence="14">
    <location>
        <position position="528"/>
    </location>
</feature>
<dbReference type="GO" id="GO:0006592">
    <property type="term" value="P:ornithine biosynthetic process"/>
    <property type="evidence" value="ECO:0007669"/>
    <property type="project" value="TreeGrafter"/>
</dbReference>
<comment type="similarity">
    <text evidence="4 14">Belongs to the ArgJ family.</text>
</comment>
<dbReference type="CDD" id="cd02152">
    <property type="entry name" value="OAT"/>
    <property type="match status" value="1"/>
</dbReference>
<dbReference type="FunFam" id="3.60.70.12:FF:000001">
    <property type="entry name" value="Arginine biosynthesis bifunctional protein ArgJ, chloroplastic"/>
    <property type="match status" value="1"/>
</dbReference>
<dbReference type="FunFam" id="3.30.2330.10:FF:000001">
    <property type="entry name" value="Arginine biosynthesis bifunctional protein ArgJ, mitochondrial"/>
    <property type="match status" value="1"/>
</dbReference>
<dbReference type="Gene3D" id="3.60.70.12">
    <property type="entry name" value="L-amino peptidase D-ALA esterase/amidase"/>
    <property type="match status" value="1"/>
</dbReference>
<dbReference type="GO" id="GO:0006526">
    <property type="term" value="P:L-arginine biosynthetic process"/>
    <property type="evidence" value="ECO:0007669"/>
    <property type="project" value="UniProtKB-UniRule"/>
</dbReference>
<dbReference type="Pfam" id="PF01960">
    <property type="entry name" value="ArgJ"/>
    <property type="match status" value="1"/>
</dbReference>
<protein>
    <recommendedName>
        <fullName evidence="14">Arginine biosynthesis bifunctional protein ArgJ, mitochondrial</fullName>
    </recommendedName>
    <domain>
        <recommendedName>
            <fullName evidence="14">Glutamate N-acetyltransferase</fullName>
            <shortName evidence="14">GAT</shortName>
            <ecNumber evidence="14">2.3.1.35</ecNumber>
        </recommendedName>
        <alternativeName>
            <fullName evidence="14">Ornithine acetyltransferase</fullName>
            <shortName evidence="14">OATase</shortName>
        </alternativeName>
        <alternativeName>
            <fullName evidence="14">Ornithine transacetylase</fullName>
        </alternativeName>
    </domain>
    <domain>
        <recommendedName>
            <fullName evidence="14">Amino-acid acetyltransferase</fullName>
            <ecNumber evidence="14">2.3.1.1</ecNumber>
        </recommendedName>
        <alternativeName>
            <fullName evidence="14">N-acetylglutamate synthase</fullName>
            <shortName evidence="14">AGS</shortName>
        </alternativeName>
    </domain>
    <component>
        <recommendedName>
            <fullName evidence="14">Arginine biosynthesis bifunctional protein ArgJ alpha chain</fullName>
        </recommendedName>
    </component>
    <component>
        <recommendedName>
            <fullName evidence="14">Arginine biosynthesis bifunctional protein ArgJ beta chain</fullName>
        </recommendedName>
    </component>
</protein>
<dbReference type="GO" id="GO:0016491">
    <property type="term" value="F:oxidoreductase activity"/>
    <property type="evidence" value="ECO:0007669"/>
    <property type="project" value="UniProtKB-KW"/>
</dbReference>
<feature type="domain" description="FMN hydroxy acid dehydrogenase" evidence="15">
    <location>
        <begin position="4"/>
        <end position="383"/>
    </location>
</feature>
<dbReference type="Pfam" id="PF01070">
    <property type="entry name" value="FMN_dh"/>
    <property type="match status" value="1"/>
</dbReference>
<evidence type="ECO:0000256" key="10">
    <source>
        <dbReference type="ARBA" id="ARBA00023128"/>
    </source>
</evidence>
<evidence type="ECO:0000256" key="6">
    <source>
        <dbReference type="ARBA" id="ARBA00022605"/>
    </source>
</evidence>
<proteinExistence type="inferred from homology"/>
<name>A0A366SBH0_9HYPO</name>
<organism evidence="16 17">
    <name type="scientific">Fusarium coffeatum</name>
    <dbReference type="NCBI Taxonomy" id="231269"/>
    <lineage>
        <taxon>Eukaryota</taxon>
        <taxon>Fungi</taxon>
        <taxon>Dikarya</taxon>
        <taxon>Ascomycota</taxon>
        <taxon>Pezizomycotina</taxon>
        <taxon>Sordariomycetes</taxon>
        <taxon>Hypocreomycetidae</taxon>
        <taxon>Hypocreales</taxon>
        <taxon>Nectriaceae</taxon>
        <taxon>Fusarium</taxon>
        <taxon>Fusarium incarnatum-equiseti species complex</taxon>
    </lineage>
</organism>
<accession>A0A366SBH0</accession>
<dbReference type="AlphaFoldDB" id="A0A366SBH0"/>
<comment type="PTM">
    <text evidence="14">The alpha and beta chains are autoproteolytically processed from a single precursor protein within the mitochondrion.</text>
</comment>
<dbReference type="EC" id="2.3.1.35" evidence="14"/>
<dbReference type="RefSeq" id="XP_031021278.1">
    <property type="nucleotide sequence ID" value="XM_031154621.1"/>
</dbReference>
<feature type="binding site" evidence="14">
    <location>
        <position position="596"/>
    </location>
    <ligand>
        <name>substrate</name>
    </ligand>
</feature>
<comment type="catalytic activity">
    <reaction evidence="14">
        <text>N(2)-acetyl-L-ornithine + L-glutamate = N-acetyl-L-glutamate + L-ornithine</text>
        <dbReference type="Rhea" id="RHEA:15349"/>
        <dbReference type="ChEBI" id="CHEBI:29985"/>
        <dbReference type="ChEBI" id="CHEBI:44337"/>
        <dbReference type="ChEBI" id="CHEBI:46911"/>
        <dbReference type="ChEBI" id="CHEBI:57805"/>
        <dbReference type="EC" id="2.3.1.35"/>
    </reaction>
</comment>
<feature type="chain" id="PRO_5023309912" description="Arginine biosynthesis bifunctional protein ArgJ alpha chain" evidence="14">
    <location>
        <begin position="1"/>
        <end position="606"/>
    </location>
</feature>
<dbReference type="GO" id="GO:0005759">
    <property type="term" value="C:mitochondrial matrix"/>
    <property type="evidence" value="ECO:0007669"/>
    <property type="project" value="UniProtKB-SubCell"/>
</dbReference>
<dbReference type="InterPro" id="IPR016117">
    <property type="entry name" value="ArgJ-like_dom_sf"/>
</dbReference>
<evidence type="ECO:0000256" key="1">
    <source>
        <dbReference type="ARBA" id="ARBA00001917"/>
    </source>
</evidence>
<dbReference type="GO" id="GO:0010181">
    <property type="term" value="F:FMN binding"/>
    <property type="evidence" value="ECO:0007669"/>
    <property type="project" value="InterPro"/>
</dbReference>
<dbReference type="FunFam" id="3.20.20.70:FF:000056">
    <property type="entry name" value="hydroxyacid oxidase 2"/>
    <property type="match status" value="1"/>
</dbReference>
<feature type="binding site" evidence="14">
    <location>
        <position position="840"/>
    </location>
    <ligand>
        <name>substrate</name>
    </ligand>
</feature>
<evidence type="ECO:0000256" key="8">
    <source>
        <dbReference type="ARBA" id="ARBA00022813"/>
    </source>
</evidence>
<evidence type="ECO:0000256" key="2">
    <source>
        <dbReference type="ARBA" id="ARBA00004305"/>
    </source>
</evidence>
<dbReference type="CDD" id="cd02809">
    <property type="entry name" value="alpha_hydroxyacid_oxid_FMN"/>
    <property type="match status" value="1"/>
</dbReference>
<evidence type="ECO:0000259" key="15">
    <source>
        <dbReference type="PROSITE" id="PS51349"/>
    </source>
</evidence>
<keyword evidence="7 14" id="KW-0808">Transferase</keyword>
<dbReference type="Proteomes" id="UP000253153">
    <property type="component" value="Unassembled WGS sequence"/>
</dbReference>
<dbReference type="Gene3D" id="3.30.2330.10">
    <property type="entry name" value="arginine biosynthesis bifunctional protein suprefamily"/>
    <property type="match status" value="1"/>
</dbReference>
<dbReference type="NCBIfam" id="TIGR00120">
    <property type="entry name" value="ArgJ"/>
    <property type="match status" value="1"/>
</dbReference>
<dbReference type="PANTHER" id="PTHR23100:SF0">
    <property type="entry name" value="ARGININE BIOSYNTHESIS BIFUNCTIONAL PROTEIN ARGJ, MITOCHONDRIAL"/>
    <property type="match status" value="1"/>
</dbReference>
<feature type="site" description="Involved in the stabilization of negative charge on the oxyanion by the formation of the oxyanion hole" evidence="14">
    <location>
        <position position="529"/>
    </location>
</feature>
<dbReference type="PROSITE" id="PS00557">
    <property type="entry name" value="FMN_HYDROXY_ACID_DH_1"/>
    <property type="match status" value="1"/>
</dbReference>
<gene>
    <name evidence="16" type="ORF">FIESC28_00470</name>
</gene>
<dbReference type="GO" id="GO:0004042">
    <property type="term" value="F:L-glutamate N-acetyltransferase activity"/>
    <property type="evidence" value="ECO:0007669"/>
    <property type="project" value="UniProtKB-UniRule"/>
</dbReference>
<comment type="pathway">
    <text evidence="14">Amino-acid biosynthesis; L-arginine biosynthesis; L-ornithine and N-acetyl-L-glutamate from L-glutamate and N(2)-acetyl-L-ornithine (cyclic): step 1/1.</text>
</comment>
<comment type="similarity">
    <text evidence="13">Belongs to the FMN-dependent alpha-hydroxy acid dehydrogenase family.</text>
</comment>
<evidence type="ECO:0000256" key="7">
    <source>
        <dbReference type="ARBA" id="ARBA00022679"/>
    </source>
</evidence>
<comment type="cofactor">
    <cofactor evidence="1">
        <name>FMN</name>
        <dbReference type="ChEBI" id="CHEBI:58210"/>
    </cofactor>
</comment>
<feature type="site" description="Cleavage; by autolysis" evidence="14">
    <location>
        <begin position="606"/>
        <end position="607"/>
    </location>
</feature>
<evidence type="ECO:0000256" key="11">
    <source>
        <dbReference type="ARBA" id="ARBA00023268"/>
    </source>
</evidence>
<dbReference type="GeneID" id="41989917"/>
<keyword evidence="5 14" id="KW-0055">Arginine biosynthesis</keyword>
<comment type="subcellular location">
    <subcellularLocation>
        <location evidence="2 14">Mitochondrion matrix</location>
    </subcellularLocation>
</comment>
<evidence type="ECO:0000256" key="3">
    <source>
        <dbReference type="ARBA" id="ARBA00004685"/>
    </source>
</evidence>
<keyword evidence="8 14" id="KW-0068">Autocatalytic cleavage</keyword>
<comment type="function">
    <text evidence="14">Catalyzes two activities which are involved in the cyclic version of arginine biosynthesis: the synthesis of acetylglutamate from glutamate and acetyl-CoA, and of ornithine by transacetylation between acetylornithine and glutamate.</text>
</comment>
<comment type="caution">
    <text evidence="16">The sequence shown here is derived from an EMBL/GenBank/DDBJ whole genome shotgun (WGS) entry which is preliminary data.</text>
</comment>
<dbReference type="InterPro" id="IPR037396">
    <property type="entry name" value="FMN_HAD"/>
</dbReference>
<dbReference type="OrthoDB" id="1925334at2759"/>
<dbReference type="InterPro" id="IPR013785">
    <property type="entry name" value="Aldolase_TIM"/>
</dbReference>
<keyword evidence="11 14" id="KW-0511">Multifunctional enzyme</keyword>
<feature type="binding site" evidence="14">
    <location>
        <position position="567"/>
    </location>
    <ligand>
        <name>substrate</name>
    </ligand>
</feature>
<reference evidence="16 17" key="1">
    <citation type="submission" date="2018-06" db="EMBL/GenBank/DDBJ databases">
        <title>Fusarium incarnatum-equiseti species complex species 28.</title>
        <authorList>
            <person name="Gardiner D.M."/>
        </authorList>
    </citation>
    <scope>NUCLEOTIDE SEQUENCE [LARGE SCALE GENOMIC DNA]</scope>
    <source>
        <strain evidence="16 17">FIESC_28</strain>
    </source>
</reference>
<keyword evidence="17" id="KW-1185">Reference proteome</keyword>
<dbReference type="InterPro" id="IPR000262">
    <property type="entry name" value="FMN-dep_DH"/>
</dbReference>
<dbReference type="SUPFAM" id="SSF51395">
    <property type="entry name" value="FMN-linked oxidoreductases"/>
    <property type="match status" value="1"/>
</dbReference>
<evidence type="ECO:0000256" key="14">
    <source>
        <dbReference type="HAMAP-Rule" id="MF_03124"/>
    </source>
</evidence>
<dbReference type="Gene3D" id="3.20.20.70">
    <property type="entry name" value="Aldolase class I"/>
    <property type="match status" value="1"/>
</dbReference>
<dbReference type="HAMAP" id="MF_01106">
    <property type="entry name" value="ArgJ"/>
    <property type="match status" value="1"/>
</dbReference>
<feature type="binding site" evidence="14">
    <location>
        <position position="607"/>
    </location>
    <ligand>
        <name>substrate</name>
    </ligand>
</feature>
<feature type="chain" id="PRO_5023309911" description="Arginine biosynthesis bifunctional protein ArgJ beta chain" evidence="14">
    <location>
        <begin position="607"/>
        <end position="845"/>
    </location>
</feature>
<evidence type="ECO:0000256" key="5">
    <source>
        <dbReference type="ARBA" id="ARBA00022571"/>
    </source>
</evidence>
<comment type="pathway">
    <text evidence="3">Mycotoxin biosynthesis.</text>
</comment>
<feature type="binding site" evidence="14">
    <location>
        <position position="845"/>
    </location>
    <ligand>
        <name>substrate</name>
    </ligand>
</feature>
<evidence type="ECO:0000313" key="16">
    <source>
        <dbReference type="EMBL" id="RBR26687.1"/>
    </source>
</evidence>
<feature type="active site" description="Nucleophile" evidence="14">
    <location>
        <position position="607"/>
    </location>
</feature>
<dbReference type="InterPro" id="IPR012133">
    <property type="entry name" value="Alpha-hydoxy_acid_DH_FMN"/>
</dbReference>
<comment type="pathway">
    <text evidence="14">Amino-acid biosynthesis; L-arginine biosynthesis; N(2)-acetyl-L-ornithine from L-glutamate: step 1/4.</text>
</comment>
<dbReference type="InterPro" id="IPR008259">
    <property type="entry name" value="FMN_hydac_DH_AS"/>
</dbReference>
<dbReference type="FunFam" id="3.10.20.340:FF:000002">
    <property type="entry name" value="Arginine biosynthesis bifunctional protein ArgJ, mitochondrial"/>
    <property type="match status" value="1"/>
</dbReference>
<dbReference type="EMBL" id="QKXC01000011">
    <property type="protein sequence ID" value="RBR26687.1"/>
    <property type="molecule type" value="Genomic_DNA"/>
</dbReference>
<dbReference type="SUPFAM" id="SSF56266">
    <property type="entry name" value="DmpA/ArgJ-like"/>
    <property type="match status" value="1"/>
</dbReference>
<keyword evidence="6 14" id="KW-0028">Amino-acid biosynthesis</keyword>
<dbReference type="Gene3D" id="3.10.20.340">
    <property type="entry name" value="ArgJ beta chain, C-terminal domain"/>
    <property type="match status" value="1"/>
</dbReference>
<dbReference type="PANTHER" id="PTHR23100">
    <property type="entry name" value="ARGININE BIOSYNTHESIS BIFUNCTIONAL PROTEIN ARGJ"/>
    <property type="match status" value="1"/>
</dbReference>
<feature type="binding site" evidence="14">
    <location>
        <position position="694"/>
    </location>
    <ligand>
        <name>substrate</name>
    </ligand>
</feature>
<evidence type="ECO:0000256" key="12">
    <source>
        <dbReference type="ARBA" id="ARBA00023315"/>
    </source>
</evidence>
<dbReference type="InterPro" id="IPR042195">
    <property type="entry name" value="ArgJ_beta_C"/>
</dbReference>
<evidence type="ECO:0000256" key="13">
    <source>
        <dbReference type="ARBA" id="ARBA00024042"/>
    </source>
</evidence>
<sequence length="845" mass="90775">MRQSHPPDPVCVKDVQDIAKSKLSSAVWEYYTTGADEQQTLERNVSIYDRILLRPQVLRDVSNVDTRTTIFGKTYDFPIAIAPSAYQKLVGEGGEVALTRASHALGTNFILSSNATTSLEDVMSALPPREVTYPNPWFQLYFLRSREATARLIQRAEKAGYEALVLTVDTVVLGNRYHERKTPLTLPPGLRMANQDSVKAGGVSKGRLLLNARTAKEAKQVMEEHGDLIVDASLTWEETIPWLRSQTTMKIILKGIMVGEDAAKAVEAGVDGIIVSNHGGRQLDGVPSTLEVLPEIVASVDGKLPVMFDGGIHRGSDIFKAIALGADLCFIGRSALWGLAYNGQCGVETVLHILERELSRTMALAGAKSVRDISRDMIGVERRDGFGIAKLSGHRVYFARSYSTSWIPEDKLKYVPSDGYYPQGFKVSGTFVGIKPSNTTKSDLAFIVSDRPCAAAAVFTKNKFQAAPVTFSRSLLQRKGGIGFHSVLINSGCANAVTGKGGLEDVEAMADEADRVLGVEQGTIVMSTGVIGQRLPLPKIIDKIPLGYQALGSTHQHWLECAAAICTTDTFPKLLSKTFSLPSSPSVKYSITGLTKGAGMIHPNMATLLGVIVTDAPIASNLLPGLLKGTVDKSFNSITIDGDTSTNDTVALLANGAAGGPQIDSDESPDYKAFRGVLTDISTELAQLVVRDGEGATKFVTITVSESASEQSARKIASTIARSPLVKTALYSMDANWGRILCAVGYSLLSEPGSSTIGAHDSTGTGADIDSSKTSVSLASKDGEDILELLVNGEPQVVDEGRAAEILRHQDIEILVQLGTGRKEAKHWTCDLSHEFITINADYRS</sequence>
<evidence type="ECO:0000256" key="4">
    <source>
        <dbReference type="ARBA" id="ARBA00006774"/>
    </source>
</evidence>
<dbReference type="GO" id="GO:0004358">
    <property type="term" value="F:L-glutamate N-acetyltransferase activity, acting on acetyl-L-ornithine as donor"/>
    <property type="evidence" value="ECO:0007669"/>
    <property type="project" value="UniProtKB-UniRule"/>
</dbReference>
<dbReference type="InterPro" id="IPR002813">
    <property type="entry name" value="Arg_biosynth_ArgJ"/>
</dbReference>
<evidence type="ECO:0000256" key="9">
    <source>
        <dbReference type="ARBA" id="ARBA00023002"/>
    </source>
</evidence>